<dbReference type="KEGG" id="masz:C9I28_11460"/>
<dbReference type="EMBL" id="CP028324">
    <property type="protein sequence ID" value="AVR96254.1"/>
    <property type="molecule type" value="Genomic_DNA"/>
</dbReference>
<dbReference type="Proteomes" id="UP000240505">
    <property type="component" value="Chromosome"/>
</dbReference>
<organism evidence="1 2">
    <name type="scientific">Pseudoduganella armeniaca</name>
    <dbReference type="NCBI Taxonomy" id="2072590"/>
    <lineage>
        <taxon>Bacteria</taxon>
        <taxon>Pseudomonadati</taxon>
        <taxon>Pseudomonadota</taxon>
        <taxon>Betaproteobacteria</taxon>
        <taxon>Burkholderiales</taxon>
        <taxon>Oxalobacteraceae</taxon>
        <taxon>Telluria group</taxon>
        <taxon>Pseudoduganella</taxon>
    </lineage>
</organism>
<dbReference type="AlphaFoldDB" id="A0A2R4C9C6"/>
<evidence type="ECO:0000313" key="1">
    <source>
        <dbReference type="EMBL" id="AVR96254.1"/>
    </source>
</evidence>
<protein>
    <submittedName>
        <fullName evidence="1">Uncharacterized protein</fullName>
    </submittedName>
</protein>
<gene>
    <name evidence="1" type="ORF">C9I28_11460</name>
</gene>
<sequence length="61" mass="6709">MRRYADACIDFRSVIMRQPIRQLIFRCLAVAAFCLAAPGCSSWAEATKCLPTTPGFPLCGL</sequence>
<keyword evidence="2" id="KW-1185">Reference proteome</keyword>
<reference evidence="1 2" key="1">
    <citation type="submission" date="2018-03" db="EMBL/GenBank/DDBJ databases">
        <title>Massilia armeniaca sp. nov., isolated from desert soil.</title>
        <authorList>
            <person name="Huang H."/>
            <person name="Ren M."/>
        </authorList>
    </citation>
    <scope>NUCLEOTIDE SEQUENCE [LARGE SCALE GENOMIC DNA]</scope>
    <source>
        <strain evidence="1 2">ZMN-3</strain>
    </source>
</reference>
<evidence type="ECO:0000313" key="2">
    <source>
        <dbReference type="Proteomes" id="UP000240505"/>
    </source>
</evidence>
<accession>A0A2R4C9C6</accession>
<name>A0A2R4C9C6_9BURK</name>
<proteinExistence type="predicted"/>